<dbReference type="RefSeq" id="WP_046523424.1">
    <property type="nucleotide sequence ID" value="NZ_LAYY01000008.1"/>
</dbReference>
<evidence type="ECO:0000313" key="5">
    <source>
        <dbReference type="EMBL" id="KKK38319.1"/>
    </source>
</evidence>
<comment type="caution">
    <text evidence="5">The sequence shown here is derived from an EMBL/GenBank/DDBJ whole genome shotgun (WGS) entry which is preliminary data.</text>
</comment>
<comment type="similarity">
    <text evidence="1">Belongs to the DnaB/DnaD family.</text>
</comment>
<dbReference type="OrthoDB" id="2082007at2"/>
<evidence type="ECO:0000259" key="4">
    <source>
        <dbReference type="Pfam" id="PF25888"/>
    </source>
</evidence>
<dbReference type="InterPro" id="IPR058660">
    <property type="entry name" value="WHD_DnaB"/>
</dbReference>
<proteinExistence type="inferred from homology"/>
<dbReference type="InterPro" id="IPR006343">
    <property type="entry name" value="DnaB/C_C"/>
</dbReference>
<evidence type="ECO:0000259" key="3">
    <source>
        <dbReference type="Pfam" id="PF07261"/>
    </source>
</evidence>
<feature type="domain" description="DnaB/C C-terminal" evidence="3">
    <location>
        <begin position="332"/>
        <end position="395"/>
    </location>
</feature>
<evidence type="ECO:0000256" key="2">
    <source>
        <dbReference type="SAM" id="MobiDB-lite"/>
    </source>
</evidence>
<keyword evidence="6" id="KW-1185">Reference proteome</keyword>
<dbReference type="PATRIC" id="fig|1408103.3.peg.2025"/>
<dbReference type="Pfam" id="PF25888">
    <property type="entry name" value="WHD_DnaB"/>
    <property type="match status" value="1"/>
</dbReference>
<dbReference type="Proteomes" id="UP000034166">
    <property type="component" value="Unassembled WGS sequence"/>
</dbReference>
<reference evidence="5 6" key="1">
    <citation type="submission" date="2015-04" db="EMBL/GenBank/DDBJ databases">
        <title>Taxonomic description and genome sequence of Bacillus campisalis sp. nov., a novel member of the genus Bacillus isolated from solar saltern.</title>
        <authorList>
            <person name="Mathan Kumar R."/>
            <person name="Kaur G."/>
            <person name="Kumar A."/>
            <person name="Singh N.K."/>
            <person name="Kaur N."/>
            <person name="Kumar N."/>
            <person name="Mayilraj S."/>
        </authorList>
    </citation>
    <scope>NUCLEOTIDE SEQUENCE [LARGE SCALE GENOMIC DNA]</scope>
    <source>
        <strain evidence="5 6">SA2-6</strain>
    </source>
</reference>
<dbReference type="Pfam" id="PF07261">
    <property type="entry name" value="DnaB_2"/>
    <property type="match status" value="1"/>
</dbReference>
<evidence type="ECO:0000313" key="6">
    <source>
        <dbReference type="Proteomes" id="UP000034166"/>
    </source>
</evidence>
<feature type="compositionally biased region" description="Basic and acidic residues" evidence="2">
    <location>
        <begin position="423"/>
        <end position="438"/>
    </location>
</feature>
<evidence type="ECO:0000256" key="1">
    <source>
        <dbReference type="ARBA" id="ARBA00093462"/>
    </source>
</evidence>
<feature type="domain" description="Replicative helicase loading/DNA remodeling protein DnaB N-terminal winged helix" evidence="4">
    <location>
        <begin position="10"/>
        <end position="197"/>
    </location>
</feature>
<protein>
    <submittedName>
        <fullName evidence="5">Replication initiation and membrane attachment protein</fullName>
    </submittedName>
</protein>
<dbReference type="EMBL" id="LAYY01000008">
    <property type="protein sequence ID" value="KKK38319.1"/>
    <property type="molecule type" value="Genomic_DNA"/>
</dbReference>
<organism evidence="5 6">
    <name type="scientific">Mesobacillus campisalis</name>
    <dbReference type="NCBI Taxonomy" id="1408103"/>
    <lineage>
        <taxon>Bacteria</taxon>
        <taxon>Bacillati</taxon>
        <taxon>Bacillota</taxon>
        <taxon>Bacilli</taxon>
        <taxon>Bacillales</taxon>
        <taxon>Bacillaceae</taxon>
        <taxon>Mesobacillus</taxon>
    </lineage>
</organism>
<gene>
    <name evidence="5" type="ORF">WQ57_09005</name>
</gene>
<accession>A0A0M2SUT3</accession>
<name>A0A0M2SUT3_9BACI</name>
<sequence length="469" mass="54221">MVQHWQEILPVDHYSVASNGLLHEYDRKVLTFLYQPLVGPVCLSLYMTLWAELEENRLWSASTSHHSLMTLLDMNLKDIYHARLKLEAMGLLKTFVKDDEEDVRSFIYELQAPLTPEQFFLDGLLNIYLYRKVGKNQFGRLKRFFADKSVDNAEGYSEVTKAFQEVFVSATPGTLQVHQDAEEEFGPGEGQQFMGRQEPEAIQIPADEFNFELLLGGLNESLVSKNALNSRVKEAISNLAFLYSIDAIQMKNIVLSALTPDSEIDIEELRKAARDWYQFENQDQLPQLMDRVQPAQFKTAASVPKTEEDKLVHYFETASPRQLLIDISGGAVPSKSEMQMIEDIMFKQKLLPGVCNVLVHYVMLRTDMKLTKAFIEKIASHWSRKKIQTVKEAMELAKKEHRQYLDWAEEKKSRPAQGKKQVRKEMLPDWFENKDSSRATDSQAGEEDFDFEKEKRLLEEELKQFKDGR</sequence>
<dbReference type="AlphaFoldDB" id="A0A0M2SUT3"/>
<feature type="region of interest" description="Disordered" evidence="2">
    <location>
        <begin position="408"/>
        <end position="453"/>
    </location>
</feature>